<evidence type="ECO:0000313" key="3">
    <source>
        <dbReference type="Proteomes" id="UP000267128"/>
    </source>
</evidence>
<gene>
    <name evidence="2" type="ORF">EFK50_07985</name>
</gene>
<dbReference type="Proteomes" id="UP000267128">
    <property type="component" value="Unassembled WGS sequence"/>
</dbReference>
<sequence>MPVPTPSVPSAPPGGPETDPEVLEMLRSGNEIGAIKAWRERTGLGLAEAKFAVDQARAKLT</sequence>
<protein>
    <recommendedName>
        <fullName evidence="4">Ribosomal protein L7/L12 C-terminal domain-containing protein</fullName>
    </recommendedName>
</protein>
<evidence type="ECO:0008006" key="4">
    <source>
        <dbReference type="Google" id="ProtNLM"/>
    </source>
</evidence>
<feature type="compositionally biased region" description="Pro residues" evidence="1">
    <location>
        <begin position="1"/>
        <end position="15"/>
    </location>
</feature>
<accession>A0A3N0CK25</accession>
<evidence type="ECO:0000256" key="1">
    <source>
        <dbReference type="SAM" id="MobiDB-lite"/>
    </source>
</evidence>
<feature type="region of interest" description="Disordered" evidence="1">
    <location>
        <begin position="1"/>
        <end position="21"/>
    </location>
</feature>
<dbReference type="OrthoDB" id="3534574at2"/>
<comment type="caution">
    <text evidence="2">The sequence shown here is derived from an EMBL/GenBank/DDBJ whole genome shotgun (WGS) entry which is preliminary data.</text>
</comment>
<organism evidence="2 3">
    <name type="scientific">Nocardioides marmoriginsengisoli</name>
    <dbReference type="NCBI Taxonomy" id="661483"/>
    <lineage>
        <taxon>Bacteria</taxon>
        <taxon>Bacillati</taxon>
        <taxon>Actinomycetota</taxon>
        <taxon>Actinomycetes</taxon>
        <taxon>Propionibacteriales</taxon>
        <taxon>Nocardioidaceae</taxon>
        <taxon>Nocardioides</taxon>
    </lineage>
</organism>
<name>A0A3N0CK25_9ACTN</name>
<dbReference type="Gene3D" id="3.30.1390.10">
    <property type="match status" value="1"/>
</dbReference>
<dbReference type="EMBL" id="RJSE01000006">
    <property type="protein sequence ID" value="RNL63792.1"/>
    <property type="molecule type" value="Genomic_DNA"/>
</dbReference>
<dbReference type="AlphaFoldDB" id="A0A3N0CK25"/>
<dbReference type="InterPro" id="IPR014719">
    <property type="entry name" value="Ribosomal_bL12_C/ClpS-like"/>
</dbReference>
<evidence type="ECO:0000313" key="2">
    <source>
        <dbReference type="EMBL" id="RNL63792.1"/>
    </source>
</evidence>
<reference evidence="2 3" key="1">
    <citation type="submission" date="2018-11" db="EMBL/GenBank/DDBJ databases">
        <authorList>
            <person name="Li F."/>
        </authorList>
    </citation>
    <scope>NUCLEOTIDE SEQUENCE [LARGE SCALE GENOMIC DNA]</scope>
    <source>
        <strain evidence="2 3">Gsoil 097</strain>
    </source>
</reference>
<keyword evidence="3" id="KW-1185">Reference proteome</keyword>
<proteinExistence type="predicted"/>